<name>A0A561WTX6_9ACTN</name>
<gene>
    <name evidence="2" type="ORF">FHX75_11437</name>
</gene>
<evidence type="ECO:0000259" key="1">
    <source>
        <dbReference type="Pfam" id="PF01738"/>
    </source>
</evidence>
<dbReference type="Pfam" id="PF01738">
    <property type="entry name" value="DLH"/>
    <property type="match status" value="1"/>
</dbReference>
<proteinExistence type="predicted"/>
<dbReference type="InterPro" id="IPR029058">
    <property type="entry name" value="AB_hydrolase_fold"/>
</dbReference>
<keyword evidence="3" id="KW-1185">Reference proteome</keyword>
<dbReference type="Gene3D" id="3.40.50.1820">
    <property type="entry name" value="alpha/beta hydrolase"/>
    <property type="match status" value="1"/>
</dbReference>
<dbReference type="Proteomes" id="UP000319927">
    <property type="component" value="Unassembled WGS sequence"/>
</dbReference>
<dbReference type="OrthoDB" id="2834584at2"/>
<dbReference type="InterPro" id="IPR002925">
    <property type="entry name" value="Dienelactn_hydro"/>
</dbReference>
<keyword evidence="2" id="KW-0378">Hydrolase</keyword>
<comment type="caution">
    <text evidence="2">The sequence shown here is derived from an EMBL/GenBank/DDBJ whole genome shotgun (WGS) entry which is preliminary data.</text>
</comment>
<dbReference type="RefSeq" id="WP_154936410.1">
    <property type="nucleotide sequence ID" value="NZ_VIXA01000001.1"/>
</dbReference>
<dbReference type="PANTHER" id="PTHR46623:SF6">
    <property type="entry name" value="ALPHA_BETA-HYDROLASES SUPERFAMILY PROTEIN"/>
    <property type="match status" value="1"/>
</dbReference>
<evidence type="ECO:0000313" key="3">
    <source>
        <dbReference type="Proteomes" id="UP000319927"/>
    </source>
</evidence>
<dbReference type="GO" id="GO:0016787">
    <property type="term" value="F:hydrolase activity"/>
    <property type="evidence" value="ECO:0007669"/>
    <property type="project" value="UniProtKB-KW"/>
</dbReference>
<reference evidence="2 3" key="1">
    <citation type="submission" date="2019-06" db="EMBL/GenBank/DDBJ databases">
        <title>Sequencing the genomes of 1000 actinobacteria strains.</title>
        <authorList>
            <person name="Klenk H.-P."/>
        </authorList>
    </citation>
    <scope>NUCLEOTIDE SEQUENCE [LARGE SCALE GENOMIC DNA]</scope>
    <source>
        <strain evidence="2 3">DSM 102131</strain>
    </source>
</reference>
<dbReference type="PANTHER" id="PTHR46623">
    <property type="entry name" value="CARBOXYMETHYLENEBUTENOLIDASE-RELATED"/>
    <property type="match status" value="1"/>
</dbReference>
<accession>A0A561WTX6</accession>
<feature type="domain" description="Dienelactone hydrolase" evidence="1">
    <location>
        <begin position="4"/>
        <end position="186"/>
    </location>
</feature>
<protein>
    <submittedName>
        <fullName evidence="2">Dienelactone hydrolase</fullName>
    </submittedName>
</protein>
<dbReference type="InterPro" id="IPR051049">
    <property type="entry name" value="Dienelactone_hydrolase-like"/>
</dbReference>
<organism evidence="2 3">
    <name type="scientific">Micromonospora palomenae</name>
    <dbReference type="NCBI Taxonomy" id="1461247"/>
    <lineage>
        <taxon>Bacteria</taxon>
        <taxon>Bacillati</taxon>
        <taxon>Actinomycetota</taxon>
        <taxon>Actinomycetes</taxon>
        <taxon>Micromonosporales</taxon>
        <taxon>Micromonosporaceae</taxon>
        <taxon>Micromonospora</taxon>
    </lineage>
</organism>
<dbReference type="AlphaFoldDB" id="A0A561WTX6"/>
<sequence length="194" mass="20616">MTHIVLFHSVYGLRPAVLAQADRLRAAGHRVVTPDLYGEPPTDTVEAGFALFDKIGRDEVLRRGRAALAPLPPETVLAGWSMGAGVAGALLAERPDAAALLLLHGTGADPAAVRPGLPVQLHLADPDEYETPEEVAEWQRAMTGAGARLEVFRYPGAGHLFTDPDVPDHDPRAAEQTWERALAFLAGLPGPSAD</sequence>
<dbReference type="EMBL" id="VIXA01000001">
    <property type="protein sequence ID" value="TWG27301.1"/>
    <property type="molecule type" value="Genomic_DNA"/>
</dbReference>
<evidence type="ECO:0000313" key="2">
    <source>
        <dbReference type="EMBL" id="TWG27301.1"/>
    </source>
</evidence>
<dbReference type="SUPFAM" id="SSF53474">
    <property type="entry name" value="alpha/beta-Hydrolases"/>
    <property type="match status" value="1"/>
</dbReference>